<keyword evidence="2" id="KW-0328">Glycosyltransferase</keyword>
<evidence type="ECO:0000256" key="2">
    <source>
        <dbReference type="ARBA" id="ARBA00022676"/>
    </source>
</evidence>
<comment type="caution">
    <text evidence="6">The sequence shown here is derived from an EMBL/GenBank/DDBJ whole genome shotgun (WGS) entry which is preliminary data.</text>
</comment>
<dbReference type="RefSeq" id="WP_250859265.1">
    <property type="nucleotide sequence ID" value="NZ_JAGSOJ010000002.1"/>
</dbReference>
<feature type="transmembrane region" description="Helical" evidence="4">
    <location>
        <begin position="361"/>
        <end position="381"/>
    </location>
</feature>
<evidence type="ECO:0000256" key="4">
    <source>
        <dbReference type="SAM" id="Phobius"/>
    </source>
</evidence>
<keyword evidence="4" id="KW-1133">Transmembrane helix</keyword>
<feature type="transmembrane region" description="Helical" evidence="4">
    <location>
        <begin position="12"/>
        <end position="35"/>
    </location>
</feature>
<protein>
    <submittedName>
        <fullName evidence="6">Glycosyltransferase family 2 protein</fullName>
    </submittedName>
</protein>
<name>A0A9J6P2E0_9CLOT</name>
<evidence type="ECO:0000256" key="1">
    <source>
        <dbReference type="ARBA" id="ARBA00006739"/>
    </source>
</evidence>
<dbReference type="EMBL" id="JAGSOJ010000002">
    <property type="protein sequence ID" value="MCM1990225.1"/>
    <property type="molecule type" value="Genomic_DNA"/>
</dbReference>
<dbReference type="PANTHER" id="PTHR43630:SF1">
    <property type="entry name" value="POLY-BETA-1,6-N-ACETYL-D-GLUCOSAMINE SYNTHASE"/>
    <property type="match status" value="1"/>
</dbReference>
<keyword evidence="4" id="KW-0812">Transmembrane</keyword>
<keyword evidence="4" id="KW-0472">Membrane</keyword>
<reference evidence="6" key="2">
    <citation type="submission" date="2021-04" db="EMBL/GenBank/DDBJ databases">
        <authorList>
            <person name="Dong X."/>
        </authorList>
    </citation>
    <scope>NUCLEOTIDE SEQUENCE</scope>
    <source>
        <strain evidence="6">ZWT</strain>
    </source>
</reference>
<dbReference type="PANTHER" id="PTHR43630">
    <property type="entry name" value="POLY-BETA-1,6-N-ACETYL-D-GLUCOSAMINE SYNTHASE"/>
    <property type="match status" value="1"/>
</dbReference>
<dbReference type="InterPro" id="IPR029044">
    <property type="entry name" value="Nucleotide-diphossugar_trans"/>
</dbReference>
<evidence type="ECO:0000313" key="6">
    <source>
        <dbReference type="EMBL" id="MCM1990225.1"/>
    </source>
</evidence>
<proteinExistence type="inferred from homology"/>
<gene>
    <name evidence="6" type="ORF">KDK92_10815</name>
</gene>
<comment type="similarity">
    <text evidence="1">Belongs to the glycosyltransferase 2 family.</text>
</comment>
<dbReference type="AlphaFoldDB" id="A0A9J6P2E0"/>
<keyword evidence="3" id="KW-0808">Transferase</keyword>
<dbReference type="GO" id="GO:0016757">
    <property type="term" value="F:glycosyltransferase activity"/>
    <property type="evidence" value="ECO:0007669"/>
    <property type="project" value="UniProtKB-KW"/>
</dbReference>
<organism evidence="6 7">
    <name type="scientific">Oceanirhabdus seepicola</name>
    <dbReference type="NCBI Taxonomy" id="2828781"/>
    <lineage>
        <taxon>Bacteria</taxon>
        <taxon>Bacillati</taxon>
        <taxon>Bacillota</taxon>
        <taxon>Clostridia</taxon>
        <taxon>Eubacteriales</taxon>
        <taxon>Clostridiaceae</taxon>
        <taxon>Oceanirhabdus</taxon>
    </lineage>
</organism>
<dbReference type="InterPro" id="IPR001173">
    <property type="entry name" value="Glyco_trans_2-like"/>
</dbReference>
<evidence type="ECO:0000256" key="3">
    <source>
        <dbReference type="ARBA" id="ARBA00022679"/>
    </source>
</evidence>
<dbReference type="CDD" id="cd06423">
    <property type="entry name" value="CESA_like"/>
    <property type="match status" value="1"/>
</dbReference>
<evidence type="ECO:0000313" key="7">
    <source>
        <dbReference type="Proteomes" id="UP001056429"/>
    </source>
</evidence>
<dbReference type="Pfam" id="PF00535">
    <property type="entry name" value="Glycos_transf_2"/>
    <property type="match status" value="1"/>
</dbReference>
<evidence type="ECO:0000259" key="5">
    <source>
        <dbReference type="Pfam" id="PF00535"/>
    </source>
</evidence>
<accession>A0A9J6P2E0</accession>
<dbReference type="Gene3D" id="3.90.550.10">
    <property type="entry name" value="Spore Coat Polysaccharide Biosynthesis Protein SpsA, Chain A"/>
    <property type="match status" value="1"/>
</dbReference>
<sequence>MLENIIDYVNVAFMYYIFIYAAIFFISTIFAMINLQEAMDRKKYSNNIRIKNKANYIPISVLVPAYNEEQTVVQCINSLLSLDYPEYEIIVVNDGSKDRTEQVILEHFNLQKVMRPVRRLVQSKDEISIYEGGSKIKITLINKENGGKADALNLGINASKYPFFVSLDADSILQKDSLSNIVIPFMEDEKTIAVGGNIKVSNQVVIEDGEVVKVLPQKKWIVIMQTLEYCRVFLTTRVWFNRFNGNLIISGAFGLFKKQSVINVGGYDSQSIGEDMGLVVKMHSFYRKNKLAYSIQYAPYAICWSQVPEKLKDLRGQRRRWHIGLMQSLLEHKYIFLNINYGLIGSFSFLYYLIYEMLSCIIEIVGFVFILLAYYTGFINIQFFITFIVVYVGYSFVISMAAIILENYIFNNMFSLKVILKLMIFSIIECLGYRQLCSMYRLSAIFQYRKRKYDWDKIDRKQHNKINDKGISVKM</sequence>
<feature type="domain" description="Glycosyltransferase 2-like" evidence="5">
    <location>
        <begin position="60"/>
        <end position="202"/>
    </location>
</feature>
<reference evidence="6" key="1">
    <citation type="journal article" date="2021" name="mSystems">
        <title>Bacteria and Archaea Synergistically Convert Glycine Betaine to Biogenic Methane in the Formosa Cold Seep of the South China Sea.</title>
        <authorList>
            <person name="Li L."/>
            <person name="Zhang W."/>
            <person name="Zhang S."/>
            <person name="Song L."/>
            <person name="Sun Q."/>
            <person name="Zhang H."/>
            <person name="Xiang H."/>
            <person name="Dong X."/>
        </authorList>
    </citation>
    <scope>NUCLEOTIDE SEQUENCE</scope>
    <source>
        <strain evidence="6">ZWT</strain>
    </source>
</reference>
<dbReference type="Proteomes" id="UP001056429">
    <property type="component" value="Unassembled WGS sequence"/>
</dbReference>
<feature type="transmembrane region" description="Helical" evidence="4">
    <location>
        <begin position="335"/>
        <end position="355"/>
    </location>
</feature>
<dbReference type="SUPFAM" id="SSF53448">
    <property type="entry name" value="Nucleotide-diphospho-sugar transferases"/>
    <property type="match status" value="1"/>
</dbReference>
<feature type="transmembrane region" description="Helical" evidence="4">
    <location>
        <begin position="388"/>
        <end position="410"/>
    </location>
</feature>
<keyword evidence="7" id="KW-1185">Reference proteome</keyword>